<organism evidence="3 4">
    <name type="scientific">Phaeosphaeria nodorum (strain SN15 / ATCC MYA-4574 / FGSC 10173)</name>
    <name type="common">Glume blotch fungus</name>
    <name type="synonym">Parastagonospora nodorum</name>
    <dbReference type="NCBI Taxonomy" id="321614"/>
    <lineage>
        <taxon>Eukaryota</taxon>
        <taxon>Fungi</taxon>
        <taxon>Dikarya</taxon>
        <taxon>Ascomycota</taxon>
        <taxon>Pezizomycotina</taxon>
        <taxon>Dothideomycetes</taxon>
        <taxon>Pleosporomycetidae</taxon>
        <taxon>Pleosporales</taxon>
        <taxon>Pleosporineae</taxon>
        <taxon>Phaeosphaeriaceae</taxon>
        <taxon>Parastagonospora</taxon>
    </lineage>
</organism>
<sequence length="371" mass="40527">MAATQPAQPDQQPPGAQPLIGTQNLDTLQSMLNLVFLQSGRFIKEHQSGGGTGRQKLAFQRAVPIATERWHDALDELENEVRLAQVVLRRDLALLKQDRKKREIAAKEKEAEKARLAAESRNVGTSIKLPDPVVEKVSTPVQSEAPTETKLEQEPSPEKPLKREEENVPPPIDTSVTQETERDPLFDGTPTTANPQENEFDFDAMFGDAMDTSGDNNNQDNMMDTSGDMDFNFDESPSLLRGLEDFAKDSVDSSTAQNTGTMDVDIDMTMPDLPDLNTSAEPPAPVEQPAPPKEPTPPPPQPPAEPAPAPAPAPAAEAEAEAANNDTANNEANNDDLMGGMMTENLDDLFNMDEYANPEQSSFDDAFFNFE</sequence>
<evidence type="ECO:0000313" key="4">
    <source>
        <dbReference type="Proteomes" id="UP000663193"/>
    </source>
</evidence>
<feature type="compositionally biased region" description="Pro residues" evidence="2">
    <location>
        <begin position="282"/>
        <end position="313"/>
    </location>
</feature>
<dbReference type="OrthoDB" id="5409998at2759"/>
<reference evidence="4" key="1">
    <citation type="journal article" date="2021" name="BMC Genomics">
        <title>Chromosome-level genome assembly and manually-curated proteome of model necrotroph Parastagonospora nodorum Sn15 reveals a genome-wide trove of candidate effector homologs, and redundancy of virulence-related functions within an accessory chromosome.</title>
        <authorList>
            <person name="Bertazzoni S."/>
            <person name="Jones D.A.B."/>
            <person name="Phan H.T."/>
            <person name="Tan K.-C."/>
            <person name="Hane J.K."/>
        </authorList>
    </citation>
    <scope>NUCLEOTIDE SEQUENCE [LARGE SCALE GENOMIC DNA]</scope>
    <source>
        <strain evidence="4">SN15 / ATCC MYA-4574 / FGSC 10173)</strain>
    </source>
</reference>
<feature type="region of interest" description="Disordered" evidence="2">
    <location>
        <begin position="130"/>
        <end position="342"/>
    </location>
</feature>
<evidence type="ECO:0000256" key="1">
    <source>
        <dbReference type="SAM" id="Coils"/>
    </source>
</evidence>
<feature type="compositionally biased region" description="Low complexity" evidence="2">
    <location>
        <begin position="314"/>
        <end position="332"/>
    </location>
</feature>
<evidence type="ECO:0000313" key="3">
    <source>
        <dbReference type="EMBL" id="QRD04509.1"/>
    </source>
</evidence>
<dbReference type="AlphaFoldDB" id="A0A7U2FHT3"/>
<dbReference type="RefSeq" id="XP_001800724.1">
    <property type="nucleotide sequence ID" value="XM_001800672.1"/>
</dbReference>
<proteinExistence type="predicted"/>
<keyword evidence="4" id="KW-1185">Reference proteome</keyword>
<dbReference type="VEuPathDB" id="FungiDB:JI435_104540"/>
<keyword evidence="1" id="KW-0175">Coiled coil</keyword>
<gene>
    <name evidence="3" type="ORF">JI435_104540</name>
</gene>
<name>A0A7U2FHT3_PHANO</name>
<feature type="coiled-coil region" evidence="1">
    <location>
        <begin position="92"/>
        <end position="119"/>
    </location>
</feature>
<feature type="compositionally biased region" description="Basic and acidic residues" evidence="2">
    <location>
        <begin position="242"/>
        <end position="251"/>
    </location>
</feature>
<protein>
    <submittedName>
        <fullName evidence="3">Uncharacterized protein</fullName>
    </submittedName>
</protein>
<feature type="compositionally biased region" description="Low complexity" evidence="2">
    <location>
        <begin position="1"/>
        <end position="10"/>
    </location>
</feature>
<dbReference type="OMA" id="QADGMDF"/>
<feature type="compositionally biased region" description="Polar residues" evidence="2">
    <location>
        <begin position="252"/>
        <end position="261"/>
    </location>
</feature>
<dbReference type="Proteomes" id="UP000663193">
    <property type="component" value="Chromosome 17"/>
</dbReference>
<evidence type="ECO:0000256" key="2">
    <source>
        <dbReference type="SAM" id="MobiDB-lite"/>
    </source>
</evidence>
<accession>A0A7U2FHT3</accession>
<feature type="compositionally biased region" description="Polar residues" evidence="2">
    <location>
        <begin position="213"/>
        <end position="224"/>
    </location>
</feature>
<dbReference type="KEGG" id="pno:SNOG_10454"/>
<dbReference type="EMBL" id="CP069039">
    <property type="protein sequence ID" value="QRD04509.1"/>
    <property type="molecule type" value="Genomic_DNA"/>
</dbReference>
<feature type="region of interest" description="Disordered" evidence="2">
    <location>
        <begin position="1"/>
        <end position="21"/>
    </location>
</feature>
<feature type="compositionally biased region" description="Basic and acidic residues" evidence="2">
    <location>
        <begin position="147"/>
        <end position="166"/>
    </location>
</feature>